<dbReference type="Pfam" id="PF02812">
    <property type="entry name" value="ELFV_dehydrog_N"/>
    <property type="match status" value="1"/>
</dbReference>
<dbReference type="InterPro" id="IPR033922">
    <property type="entry name" value="NAD_bind_Glu_DH"/>
</dbReference>
<dbReference type="Proteomes" id="UP000077603">
    <property type="component" value="Chromosome"/>
</dbReference>
<feature type="binding site" evidence="5">
    <location>
        <position position="189"/>
    </location>
    <ligand>
        <name>NAD(+)</name>
        <dbReference type="ChEBI" id="CHEBI:57540"/>
    </ligand>
</feature>
<feature type="binding site" evidence="5">
    <location>
        <position position="349"/>
    </location>
    <ligand>
        <name>substrate</name>
    </ligand>
</feature>
<feature type="domain" description="Glutamate/phenylalanine/leucine/valine/L-tryptophan dehydrogenase C-terminal" evidence="8">
    <location>
        <begin position="182"/>
        <end position="413"/>
    </location>
</feature>
<feature type="active site" description="Proton donor" evidence="4">
    <location>
        <position position="105"/>
    </location>
</feature>
<dbReference type="InterPro" id="IPR014362">
    <property type="entry name" value="Glu_DH"/>
</dbReference>
<dbReference type="STRING" id="588932.DA69_12385"/>
<accession>A0A172Y8C3</accession>
<evidence type="ECO:0000256" key="3">
    <source>
        <dbReference type="PIRNR" id="PIRNR000185"/>
    </source>
</evidence>
<evidence type="ECO:0000256" key="5">
    <source>
        <dbReference type="PIRSR" id="PIRSR000185-2"/>
    </source>
</evidence>
<sequence>MPNPNILDAALTRLDEAARHVQIDSDVLEKLKYPRETMKVRLLIRMDDGSRKSFLAWRCRYDDTRGPTKGGIRFHPASTAEEVETLAFWMTVKCAVTNLPYGGGKGAVQVDPKSLSKAELERLSRAYVQAFAGIIGPDRDIPAPDVYTNAMIMGWMADEYASIQGQAAPAVITGKPIALGGSVGREDATARGGFYLTCHLTERLGLPTEGLRVAVQGFGNAGQHAARLFRSIGAKIVAVSDSGGAVHAASGLDLDALLAAKAAGQSVVQAEHGGKVISPDELIGVECDVLAPSAMEDMIHDGNAASVQANVVLELANGPITPEGDRILAEKGVIVLPDILANAGGVTVSYFEWVQNRQGYYWTLDEVQSRLKTIIETEGDAVWSIAEDKQVTLRTAAYIHALGRLAGAIEAHGTQQFFTS</sequence>
<dbReference type="RefSeq" id="WP_025976409.1">
    <property type="nucleotide sequence ID" value="NZ_CP015614.1"/>
</dbReference>
<dbReference type="KEGG" id="bne:DA69_12385"/>
<dbReference type="OrthoDB" id="9803297at2"/>
<evidence type="ECO:0000256" key="4">
    <source>
        <dbReference type="PIRSR" id="PIRSR000185-1"/>
    </source>
</evidence>
<dbReference type="PRINTS" id="PR00082">
    <property type="entry name" value="GLFDHDRGNASE"/>
</dbReference>
<dbReference type="AlphaFoldDB" id="A0A172Y8C3"/>
<proteinExistence type="inferred from homology"/>
<gene>
    <name evidence="9" type="ORF">DA69_12385</name>
</gene>
<dbReference type="PANTHER" id="PTHR11606:SF13">
    <property type="entry name" value="GLUTAMATE DEHYDROGENASE 1, MITOCHONDRIAL"/>
    <property type="match status" value="1"/>
</dbReference>
<dbReference type="InterPro" id="IPR006096">
    <property type="entry name" value="Glu/Leu/Phe/Val/Trp_DH_C"/>
</dbReference>
<dbReference type="Pfam" id="PF00208">
    <property type="entry name" value="ELFV_dehydrog"/>
    <property type="match status" value="1"/>
</dbReference>
<dbReference type="SUPFAM" id="SSF51735">
    <property type="entry name" value="NAD(P)-binding Rossmann-fold domains"/>
    <property type="match status" value="1"/>
</dbReference>
<dbReference type="InterPro" id="IPR006097">
    <property type="entry name" value="Glu/Leu/Phe/Val/Trp_DH_dimer"/>
</dbReference>
<feature type="site" description="Important for catalysis" evidence="6">
    <location>
        <position position="145"/>
    </location>
</feature>
<dbReference type="GO" id="GO:0000166">
    <property type="term" value="F:nucleotide binding"/>
    <property type="evidence" value="ECO:0007669"/>
    <property type="project" value="UniProtKB-KW"/>
</dbReference>
<keyword evidence="2 3" id="KW-0560">Oxidoreductase</keyword>
<reference evidence="9 10" key="1">
    <citation type="journal article" date="2014" name="Genome Announc.">
        <title>Genome Sequence of a Promising Hydrogen-Producing Facultative Anaerobic Bacterium, Brevundimonas naejangsanensis Strain B1.</title>
        <authorList>
            <person name="Su H."/>
            <person name="Zhang T."/>
            <person name="Bao M."/>
            <person name="Jiang Y."/>
            <person name="Wang Y."/>
            <person name="Tan T."/>
        </authorList>
    </citation>
    <scope>NUCLEOTIDE SEQUENCE [LARGE SCALE GENOMIC DNA]</scope>
    <source>
        <strain evidence="9 10">B1</strain>
    </source>
</reference>
<comment type="similarity">
    <text evidence="1 3 7">Belongs to the Glu/Leu/Phe/Val dehydrogenases family.</text>
</comment>
<keyword evidence="5" id="KW-0520">NAD</keyword>
<evidence type="ECO:0000256" key="2">
    <source>
        <dbReference type="ARBA" id="ARBA00023002"/>
    </source>
</evidence>
<dbReference type="InterPro" id="IPR006095">
    <property type="entry name" value="Glu/Leu/Phe/Val/Trp_DH"/>
</dbReference>
<organism evidence="9 10">
    <name type="scientific">Brevundimonas naejangsanensis</name>
    <dbReference type="NCBI Taxonomy" id="588932"/>
    <lineage>
        <taxon>Bacteria</taxon>
        <taxon>Pseudomonadati</taxon>
        <taxon>Pseudomonadota</taxon>
        <taxon>Alphaproteobacteria</taxon>
        <taxon>Caulobacterales</taxon>
        <taxon>Caulobacteraceae</taxon>
        <taxon>Brevundimonas</taxon>
    </lineage>
</organism>
<feature type="binding site" evidence="5">
    <location>
        <position position="220"/>
    </location>
    <ligand>
        <name>NAD(+)</name>
        <dbReference type="ChEBI" id="CHEBI:57540"/>
    </ligand>
</feature>
<dbReference type="Gene3D" id="3.40.50.720">
    <property type="entry name" value="NAD(P)-binding Rossmann-like Domain"/>
    <property type="match status" value="1"/>
</dbReference>
<dbReference type="PANTHER" id="PTHR11606">
    <property type="entry name" value="GLUTAMATE DEHYDROGENASE"/>
    <property type="match status" value="1"/>
</dbReference>
<evidence type="ECO:0000313" key="10">
    <source>
        <dbReference type="Proteomes" id="UP000077603"/>
    </source>
</evidence>
<protein>
    <recommendedName>
        <fullName evidence="3">Glutamate dehydrogenase</fullName>
    </recommendedName>
</protein>
<dbReference type="CDD" id="cd01076">
    <property type="entry name" value="NAD_bind_1_Glu_DH"/>
    <property type="match status" value="1"/>
</dbReference>
<dbReference type="SMART" id="SM00839">
    <property type="entry name" value="ELFV_dehydrog"/>
    <property type="match status" value="1"/>
</dbReference>
<keyword evidence="5" id="KW-0547">Nucleotide-binding</keyword>
<dbReference type="PIRSF" id="PIRSF000185">
    <property type="entry name" value="Glu_DH"/>
    <property type="match status" value="1"/>
</dbReference>
<dbReference type="eggNOG" id="COG0334">
    <property type="taxonomic scope" value="Bacteria"/>
</dbReference>
<dbReference type="SUPFAM" id="SSF53223">
    <property type="entry name" value="Aminoacid dehydrogenase-like, N-terminal domain"/>
    <property type="match status" value="1"/>
</dbReference>
<evidence type="ECO:0000256" key="7">
    <source>
        <dbReference type="RuleBase" id="RU004417"/>
    </source>
</evidence>
<evidence type="ECO:0000256" key="1">
    <source>
        <dbReference type="ARBA" id="ARBA00006382"/>
    </source>
</evidence>
<feature type="binding site" evidence="5">
    <location>
        <position position="69"/>
    </location>
    <ligand>
        <name>substrate</name>
    </ligand>
</feature>
<keyword evidence="10" id="KW-1185">Reference proteome</keyword>
<feature type="binding site" evidence="5">
    <location>
        <position position="93"/>
    </location>
    <ligand>
        <name>substrate</name>
    </ligand>
</feature>
<evidence type="ECO:0000256" key="6">
    <source>
        <dbReference type="PIRSR" id="PIRSR000185-3"/>
    </source>
</evidence>
<dbReference type="GO" id="GO:0004352">
    <property type="term" value="F:glutamate dehydrogenase (NAD+) activity"/>
    <property type="evidence" value="ECO:0007669"/>
    <property type="project" value="TreeGrafter"/>
</dbReference>
<dbReference type="Gene3D" id="3.40.50.10860">
    <property type="entry name" value="Leucine Dehydrogenase, chain A, domain 1"/>
    <property type="match status" value="1"/>
</dbReference>
<dbReference type="GO" id="GO:0006538">
    <property type="term" value="P:L-glutamate catabolic process"/>
    <property type="evidence" value="ECO:0007669"/>
    <property type="project" value="TreeGrafter"/>
</dbReference>
<dbReference type="EMBL" id="CP015614">
    <property type="protein sequence ID" value="ANF55464.1"/>
    <property type="molecule type" value="Genomic_DNA"/>
</dbReference>
<dbReference type="InterPro" id="IPR046346">
    <property type="entry name" value="Aminoacid_DH-like_N_sf"/>
</dbReference>
<name>A0A172Y8C3_9CAUL</name>
<evidence type="ECO:0000313" key="9">
    <source>
        <dbReference type="EMBL" id="ANF55464.1"/>
    </source>
</evidence>
<dbReference type="InterPro" id="IPR036291">
    <property type="entry name" value="NAD(P)-bd_dom_sf"/>
</dbReference>
<evidence type="ECO:0000259" key="8">
    <source>
        <dbReference type="SMART" id="SM00839"/>
    </source>
</evidence>